<protein>
    <recommendedName>
        <fullName evidence="1">N-acetyltransferase domain-containing protein</fullName>
    </recommendedName>
</protein>
<feature type="domain" description="N-acetyltransferase" evidence="1">
    <location>
        <begin position="28"/>
        <end position="129"/>
    </location>
</feature>
<accession>A0A6J4HA41</accession>
<dbReference type="SUPFAM" id="SSF55729">
    <property type="entry name" value="Acyl-CoA N-acyltransferases (Nat)"/>
    <property type="match status" value="1"/>
</dbReference>
<dbReference type="CDD" id="cd04301">
    <property type="entry name" value="NAT_SF"/>
    <property type="match status" value="1"/>
</dbReference>
<gene>
    <name evidence="2" type="ORF">AVDCRST_MAG93-302</name>
</gene>
<dbReference type="AlphaFoldDB" id="A0A6J4HA41"/>
<proteinExistence type="predicted"/>
<dbReference type="Pfam" id="PF00583">
    <property type="entry name" value="Acetyltransf_1"/>
    <property type="match status" value="1"/>
</dbReference>
<sequence length="129" mass="14513">MVFDDLRLLRPLLLRFWITGTMSSNENLNIRDAQPADRQVIREVTLASYAQYEQVMTAEYWKIYYEHLLETLNAEAALFIVAELNRVVVGSVQLVLPKPGDAANRQPGDDWPEVSILAVAPDARGKGIA</sequence>
<dbReference type="EMBL" id="CADCTR010000097">
    <property type="protein sequence ID" value="CAA9217736.1"/>
    <property type="molecule type" value="Genomic_DNA"/>
</dbReference>
<organism evidence="2">
    <name type="scientific">uncultured Chloroflexia bacterium</name>
    <dbReference type="NCBI Taxonomy" id="1672391"/>
    <lineage>
        <taxon>Bacteria</taxon>
        <taxon>Bacillati</taxon>
        <taxon>Chloroflexota</taxon>
        <taxon>Chloroflexia</taxon>
        <taxon>environmental samples</taxon>
    </lineage>
</organism>
<dbReference type="InterPro" id="IPR000182">
    <property type="entry name" value="GNAT_dom"/>
</dbReference>
<dbReference type="Gene3D" id="3.40.630.30">
    <property type="match status" value="1"/>
</dbReference>
<feature type="non-terminal residue" evidence="2">
    <location>
        <position position="129"/>
    </location>
</feature>
<reference evidence="2" key="1">
    <citation type="submission" date="2020-02" db="EMBL/GenBank/DDBJ databases">
        <authorList>
            <person name="Meier V. D."/>
        </authorList>
    </citation>
    <scope>NUCLEOTIDE SEQUENCE</scope>
    <source>
        <strain evidence="2">AVDCRST_MAG93</strain>
    </source>
</reference>
<dbReference type="InterPro" id="IPR016181">
    <property type="entry name" value="Acyl_CoA_acyltransferase"/>
</dbReference>
<dbReference type="PROSITE" id="PS51186">
    <property type="entry name" value="GNAT"/>
    <property type="match status" value="1"/>
</dbReference>
<name>A0A6J4HA41_9CHLR</name>
<dbReference type="GO" id="GO:0016747">
    <property type="term" value="F:acyltransferase activity, transferring groups other than amino-acyl groups"/>
    <property type="evidence" value="ECO:0007669"/>
    <property type="project" value="InterPro"/>
</dbReference>
<evidence type="ECO:0000313" key="2">
    <source>
        <dbReference type="EMBL" id="CAA9217736.1"/>
    </source>
</evidence>
<evidence type="ECO:0000259" key="1">
    <source>
        <dbReference type="PROSITE" id="PS51186"/>
    </source>
</evidence>